<name>A0A4S4K8P3_9AGAM</name>
<evidence type="ECO:0000259" key="10">
    <source>
        <dbReference type="PROSITE" id="PS50011"/>
    </source>
</evidence>
<dbReference type="InterPro" id="IPR000719">
    <property type="entry name" value="Prot_kinase_dom"/>
</dbReference>
<dbReference type="SMART" id="SM00220">
    <property type="entry name" value="S_TKc"/>
    <property type="match status" value="1"/>
</dbReference>
<dbReference type="OrthoDB" id="2346328at2759"/>
<protein>
    <recommendedName>
        <fullName evidence="10">Protein kinase domain-containing protein</fullName>
    </recommendedName>
</protein>
<keyword evidence="4 7" id="KW-0547">Nucleotide-binding</keyword>
<dbReference type="GO" id="GO:0004674">
    <property type="term" value="F:protein serine/threonine kinase activity"/>
    <property type="evidence" value="ECO:0007669"/>
    <property type="project" value="UniProtKB-KW"/>
</dbReference>
<dbReference type="SUPFAM" id="SSF56112">
    <property type="entry name" value="Protein kinase-like (PK-like)"/>
    <property type="match status" value="1"/>
</dbReference>
<evidence type="ECO:0000256" key="6">
    <source>
        <dbReference type="ARBA" id="ARBA00022840"/>
    </source>
</evidence>
<dbReference type="InterPro" id="IPR008271">
    <property type="entry name" value="Ser/Thr_kinase_AS"/>
</dbReference>
<dbReference type="Gene3D" id="1.10.510.10">
    <property type="entry name" value="Transferase(Phosphotransferase) domain 1"/>
    <property type="match status" value="1"/>
</dbReference>
<keyword evidence="1 8" id="KW-0723">Serine/threonine-protein kinase</keyword>
<keyword evidence="3" id="KW-0808">Transferase</keyword>
<comment type="similarity">
    <text evidence="8">Belongs to the protein kinase superfamily.</text>
</comment>
<dbReference type="PROSITE" id="PS00108">
    <property type="entry name" value="PROTEIN_KINASE_ST"/>
    <property type="match status" value="1"/>
</dbReference>
<dbReference type="AlphaFoldDB" id="A0A4S4K8P3"/>
<evidence type="ECO:0000313" key="12">
    <source>
        <dbReference type="Proteomes" id="UP000308199"/>
    </source>
</evidence>
<feature type="binding site" evidence="7">
    <location>
        <position position="88"/>
    </location>
    <ligand>
        <name>ATP</name>
        <dbReference type="ChEBI" id="CHEBI:30616"/>
    </ligand>
</feature>
<keyword evidence="12" id="KW-1185">Reference proteome</keyword>
<keyword evidence="5" id="KW-0418">Kinase</keyword>
<dbReference type="PROSITE" id="PS50011">
    <property type="entry name" value="PROTEIN_KINASE_DOM"/>
    <property type="match status" value="1"/>
</dbReference>
<evidence type="ECO:0000256" key="9">
    <source>
        <dbReference type="SAM" id="MobiDB-lite"/>
    </source>
</evidence>
<dbReference type="InterPro" id="IPR011009">
    <property type="entry name" value="Kinase-like_dom_sf"/>
</dbReference>
<feature type="domain" description="Protein kinase" evidence="10">
    <location>
        <begin position="52"/>
        <end position="202"/>
    </location>
</feature>
<evidence type="ECO:0000256" key="2">
    <source>
        <dbReference type="ARBA" id="ARBA00022553"/>
    </source>
</evidence>
<proteinExistence type="inferred from homology"/>
<feature type="non-terminal residue" evidence="11">
    <location>
        <position position="202"/>
    </location>
</feature>
<dbReference type="Proteomes" id="UP000308199">
    <property type="component" value="Unassembled WGS sequence"/>
</dbReference>
<accession>A0A4S4K8P3</accession>
<feature type="region of interest" description="Disordered" evidence="9">
    <location>
        <begin position="13"/>
        <end position="37"/>
    </location>
</feature>
<reference evidence="11 12" key="1">
    <citation type="submission" date="2019-02" db="EMBL/GenBank/DDBJ databases">
        <title>Genome sequencing of the rare red list fungi Phellinidium pouzarii.</title>
        <authorList>
            <person name="Buettner E."/>
            <person name="Kellner H."/>
        </authorList>
    </citation>
    <scope>NUCLEOTIDE SEQUENCE [LARGE SCALE GENOMIC DNA]</scope>
    <source>
        <strain evidence="11 12">DSM 108285</strain>
    </source>
</reference>
<dbReference type="GO" id="GO:0005524">
    <property type="term" value="F:ATP binding"/>
    <property type="evidence" value="ECO:0007669"/>
    <property type="project" value="UniProtKB-UniRule"/>
</dbReference>
<dbReference type="PANTHER" id="PTHR24351">
    <property type="entry name" value="RIBOSOMAL PROTEIN S6 KINASE"/>
    <property type="match status" value="1"/>
</dbReference>
<evidence type="ECO:0000256" key="3">
    <source>
        <dbReference type="ARBA" id="ARBA00022679"/>
    </source>
</evidence>
<sequence>MSASVSTPHLPDVRIAASANVPPDAATAQDQASERRTDTLIPHRLPKQLDKYELISRLGFGNTGNVYLAQRFLVNEGNRTPIGVCAIKVVRRGSQGSSHKEITRNELKILLKLRRANFLGVVQLEESMSDGINRYIVMEFVRGNSLYDAIERINGPLDATYVRCITAELVHSLLFLKSQGIVHRDIKPENILLTARGHAVLA</sequence>
<dbReference type="InterPro" id="IPR017441">
    <property type="entry name" value="Protein_kinase_ATP_BS"/>
</dbReference>
<evidence type="ECO:0000256" key="7">
    <source>
        <dbReference type="PROSITE-ProRule" id="PRU10141"/>
    </source>
</evidence>
<comment type="caution">
    <text evidence="11">The sequence shown here is derived from an EMBL/GenBank/DDBJ whole genome shotgun (WGS) entry which is preliminary data.</text>
</comment>
<dbReference type="PROSITE" id="PS00107">
    <property type="entry name" value="PROTEIN_KINASE_ATP"/>
    <property type="match status" value="1"/>
</dbReference>
<dbReference type="Pfam" id="PF00069">
    <property type="entry name" value="Pkinase"/>
    <property type="match status" value="1"/>
</dbReference>
<keyword evidence="6 7" id="KW-0067">ATP-binding</keyword>
<evidence type="ECO:0000256" key="1">
    <source>
        <dbReference type="ARBA" id="ARBA00022527"/>
    </source>
</evidence>
<organism evidence="11 12">
    <name type="scientific">Phellinidium pouzarii</name>
    <dbReference type="NCBI Taxonomy" id="167371"/>
    <lineage>
        <taxon>Eukaryota</taxon>
        <taxon>Fungi</taxon>
        <taxon>Dikarya</taxon>
        <taxon>Basidiomycota</taxon>
        <taxon>Agaricomycotina</taxon>
        <taxon>Agaricomycetes</taxon>
        <taxon>Hymenochaetales</taxon>
        <taxon>Hymenochaetaceae</taxon>
        <taxon>Phellinidium</taxon>
    </lineage>
</organism>
<evidence type="ECO:0000256" key="4">
    <source>
        <dbReference type="ARBA" id="ARBA00022741"/>
    </source>
</evidence>
<evidence type="ECO:0000256" key="8">
    <source>
        <dbReference type="RuleBase" id="RU000304"/>
    </source>
</evidence>
<keyword evidence="2" id="KW-0597">Phosphoprotein</keyword>
<gene>
    <name evidence="11" type="ORF">EW145_g8671</name>
</gene>
<evidence type="ECO:0000256" key="5">
    <source>
        <dbReference type="ARBA" id="ARBA00022777"/>
    </source>
</evidence>
<dbReference type="CDD" id="cd00180">
    <property type="entry name" value="PKc"/>
    <property type="match status" value="1"/>
</dbReference>
<evidence type="ECO:0000313" key="11">
    <source>
        <dbReference type="EMBL" id="THG92569.1"/>
    </source>
</evidence>
<dbReference type="EMBL" id="SGPK01001686">
    <property type="protein sequence ID" value="THG92569.1"/>
    <property type="molecule type" value="Genomic_DNA"/>
</dbReference>